<evidence type="ECO:0000313" key="2">
    <source>
        <dbReference type="EMBL" id="MFC5271115.1"/>
    </source>
</evidence>
<dbReference type="Gene3D" id="2.180.10.10">
    <property type="entry name" value="RHS repeat-associated core"/>
    <property type="match status" value="1"/>
</dbReference>
<evidence type="ECO:0000313" key="3">
    <source>
        <dbReference type="Proteomes" id="UP001596161"/>
    </source>
</evidence>
<name>A0ABW0EES4_9BACT</name>
<comment type="caution">
    <text evidence="2">The sequence shown here is derived from an EMBL/GenBank/DDBJ whole genome shotgun (WGS) entry which is preliminary data.</text>
</comment>
<dbReference type="EMBL" id="JBHSKT010000005">
    <property type="protein sequence ID" value="MFC5271115.1"/>
    <property type="molecule type" value="Genomic_DNA"/>
</dbReference>
<feature type="signal peptide" evidence="1">
    <location>
        <begin position="1"/>
        <end position="21"/>
    </location>
</feature>
<reference evidence="3" key="1">
    <citation type="journal article" date="2019" name="Int. J. Syst. Evol. Microbiol.">
        <title>The Global Catalogue of Microorganisms (GCM) 10K type strain sequencing project: providing services to taxonomists for standard genome sequencing and annotation.</title>
        <authorList>
            <consortium name="The Broad Institute Genomics Platform"/>
            <consortium name="The Broad Institute Genome Sequencing Center for Infectious Disease"/>
            <person name="Wu L."/>
            <person name="Ma J."/>
        </authorList>
    </citation>
    <scope>NUCLEOTIDE SEQUENCE [LARGE SCALE GENOMIC DNA]</scope>
    <source>
        <strain evidence="3">KACC 12602</strain>
    </source>
</reference>
<evidence type="ECO:0000256" key="1">
    <source>
        <dbReference type="SAM" id="SignalP"/>
    </source>
</evidence>
<protein>
    <recommendedName>
        <fullName evidence="4">YD repeat-containing protein</fullName>
    </recommendedName>
</protein>
<feature type="chain" id="PRO_5047225386" description="YD repeat-containing protein" evidence="1">
    <location>
        <begin position="22"/>
        <end position="276"/>
    </location>
</feature>
<keyword evidence="1" id="KW-0732">Signal</keyword>
<sequence>MKKVNALVLGLAVLLAFGCGGDEPEPVNPDSNNNPDNSNTVKCLITRRIHDSPTVYTTTYELNAQNKVLKSTSYTNGSYRYESVYEYDNLGRKIKAERKDGNFIIEYFTFEYNAAGQLEKRTNFYRGSSTSPLTLNGWYFYEYDTSNRLIKWSDFASGSPNAPMAFRNYAYPAANKITEALYIIKSGTPTWQDSIEYILDGHKRPLTTGSSLDKMELLTNQNILSEKQTYDNGPGTTINIENYTYQYNADGFPTQVMRSFNGSPSVLHADYTYNCQ</sequence>
<organism evidence="2 3">
    <name type="scientific">Adhaeribacter terreus</name>
    <dbReference type="NCBI Taxonomy" id="529703"/>
    <lineage>
        <taxon>Bacteria</taxon>
        <taxon>Pseudomonadati</taxon>
        <taxon>Bacteroidota</taxon>
        <taxon>Cytophagia</taxon>
        <taxon>Cytophagales</taxon>
        <taxon>Hymenobacteraceae</taxon>
        <taxon>Adhaeribacter</taxon>
    </lineage>
</organism>
<keyword evidence="3" id="KW-1185">Reference proteome</keyword>
<proteinExistence type="predicted"/>
<accession>A0ABW0EES4</accession>
<dbReference type="RefSeq" id="WP_378017481.1">
    <property type="nucleotide sequence ID" value="NZ_JBHSKT010000005.1"/>
</dbReference>
<evidence type="ECO:0008006" key="4">
    <source>
        <dbReference type="Google" id="ProtNLM"/>
    </source>
</evidence>
<gene>
    <name evidence="2" type="ORF">ACFPIB_10870</name>
</gene>
<dbReference type="Proteomes" id="UP001596161">
    <property type="component" value="Unassembled WGS sequence"/>
</dbReference>
<dbReference type="PROSITE" id="PS51257">
    <property type="entry name" value="PROKAR_LIPOPROTEIN"/>
    <property type="match status" value="1"/>
</dbReference>